<evidence type="ECO:0000256" key="1">
    <source>
        <dbReference type="SAM" id="MobiDB-lite"/>
    </source>
</evidence>
<evidence type="ECO:0000259" key="2">
    <source>
        <dbReference type="PROSITE" id="PS51203"/>
    </source>
</evidence>
<sequence length="194" mass="21990">MPDYVETNFDERSGIVPCTVPWGRWWQTVAEVHIEVDVPEGTKSKLIQVDVKPSHIKVVLLDKVIFEGRLYAVVRADETVWTLEDKRMLHIAMTKADACSKETLWEGLLTDNFLADPWTILEMRKKLDLERFQIENPGFDFSGATLKKCYDTVPNSVLQRWEEQNALRAQASTQGDQAAECSHPEHLSGGSDGS</sequence>
<dbReference type="InterPro" id="IPR037898">
    <property type="entry name" value="NudC_fam"/>
</dbReference>
<dbReference type="GO" id="GO:0051082">
    <property type="term" value="F:unfolded protein binding"/>
    <property type="evidence" value="ECO:0007669"/>
    <property type="project" value="TreeGrafter"/>
</dbReference>
<dbReference type="PANTHER" id="PTHR12356:SF18">
    <property type="entry name" value="NUDC DOMAIN-CONTAINING PROTEIN 2"/>
    <property type="match status" value="1"/>
</dbReference>
<organism evidence="3 4">
    <name type="scientific">Cherax quadricarinatus</name>
    <name type="common">Australian red claw crayfish</name>
    <dbReference type="NCBI Taxonomy" id="27406"/>
    <lineage>
        <taxon>Eukaryota</taxon>
        <taxon>Metazoa</taxon>
        <taxon>Ecdysozoa</taxon>
        <taxon>Arthropoda</taxon>
        <taxon>Crustacea</taxon>
        <taxon>Multicrustacea</taxon>
        <taxon>Malacostraca</taxon>
        <taxon>Eumalacostraca</taxon>
        <taxon>Eucarida</taxon>
        <taxon>Decapoda</taxon>
        <taxon>Pleocyemata</taxon>
        <taxon>Astacidea</taxon>
        <taxon>Parastacoidea</taxon>
        <taxon>Parastacidae</taxon>
        <taxon>Cherax</taxon>
    </lineage>
</organism>
<dbReference type="EMBL" id="JARKIK010001734">
    <property type="protein sequence ID" value="KAK8719597.1"/>
    <property type="molecule type" value="Genomic_DNA"/>
</dbReference>
<name>A0AAW0VRL7_CHEQU</name>
<dbReference type="Gene3D" id="2.60.40.790">
    <property type="match status" value="1"/>
</dbReference>
<feature type="region of interest" description="Disordered" evidence="1">
    <location>
        <begin position="169"/>
        <end position="194"/>
    </location>
</feature>
<feature type="domain" description="CS" evidence="2">
    <location>
        <begin position="18"/>
        <end position="109"/>
    </location>
</feature>
<dbReference type="InterPro" id="IPR007052">
    <property type="entry name" value="CS_dom"/>
</dbReference>
<gene>
    <name evidence="3" type="ORF">OTU49_013925</name>
</gene>
<reference evidence="3 4" key="1">
    <citation type="journal article" date="2024" name="BMC Genomics">
        <title>Genome assembly of redclaw crayfish (Cherax quadricarinatus) provides insights into its immune adaptation and hypoxia tolerance.</title>
        <authorList>
            <person name="Liu Z."/>
            <person name="Zheng J."/>
            <person name="Li H."/>
            <person name="Fang K."/>
            <person name="Wang S."/>
            <person name="He J."/>
            <person name="Zhou D."/>
            <person name="Weng S."/>
            <person name="Chi M."/>
            <person name="Gu Z."/>
            <person name="He J."/>
            <person name="Li F."/>
            <person name="Wang M."/>
        </authorList>
    </citation>
    <scope>NUCLEOTIDE SEQUENCE [LARGE SCALE GENOMIC DNA]</scope>
    <source>
        <strain evidence="3">ZL_2023a</strain>
    </source>
</reference>
<comment type="caution">
    <text evidence="3">The sequence shown here is derived from an EMBL/GenBank/DDBJ whole genome shotgun (WGS) entry which is preliminary data.</text>
</comment>
<proteinExistence type="predicted"/>
<dbReference type="InterPro" id="IPR008978">
    <property type="entry name" value="HSP20-like_chaperone"/>
</dbReference>
<keyword evidence="4" id="KW-1185">Reference proteome</keyword>
<dbReference type="GO" id="GO:0005737">
    <property type="term" value="C:cytoplasm"/>
    <property type="evidence" value="ECO:0007669"/>
    <property type="project" value="TreeGrafter"/>
</dbReference>
<dbReference type="AlphaFoldDB" id="A0AAW0VRL7"/>
<dbReference type="PANTHER" id="PTHR12356">
    <property type="entry name" value="NUCLEAR MOVEMENT PROTEIN NUDC"/>
    <property type="match status" value="1"/>
</dbReference>
<dbReference type="Proteomes" id="UP001445076">
    <property type="component" value="Unassembled WGS sequence"/>
</dbReference>
<evidence type="ECO:0000313" key="3">
    <source>
        <dbReference type="EMBL" id="KAK8719597.1"/>
    </source>
</evidence>
<protein>
    <recommendedName>
        <fullName evidence="2">CS domain-containing protein</fullName>
    </recommendedName>
</protein>
<dbReference type="PROSITE" id="PS51203">
    <property type="entry name" value="CS"/>
    <property type="match status" value="1"/>
</dbReference>
<dbReference type="Pfam" id="PF04969">
    <property type="entry name" value="CS"/>
    <property type="match status" value="1"/>
</dbReference>
<dbReference type="SUPFAM" id="SSF49764">
    <property type="entry name" value="HSP20-like chaperones"/>
    <property type="match status" value="1"/>
</dbReference>
<accession>A0AAW0VRL7</accession>
<evidence type="ECO:0000313" key="4">
    <source>
        <dbReference type="Proteomes" id="UP001445076"/>
    </source>
</evidence>
<dbReference type="Gene3D" id="1.20.5.740">
    <property type="entry name" value="Single helix bin"/>
    <property type="match status" value="1"/>
</dbReference>
<dbReference type="GO" id="GO:0006457">
    <property type="term" value="P:protein folding"/>
    <property type="evidence" value="ECO:0007669"/>
    <property type="project" value="TreeGrafter"/>
</dbReference>